<evidence type="ECO:0000256" key="10">
    <source>
        <dbReference type="ARBA" id="ARBA00048046"/>
    </source>
</evidence>
<keyword evidence="5 15" id="KW-0067">ATP-binding</keyword>
<comment type="subcellular location">
    <subcellularLocation>
        <location evidence="1">Mitochondrion inner membrane</location>
        <topology evidence="1">Multi-pass membrane protein</topology>
    </subcellularLocation>
</comment>
<dbReference type="Proteomes" id="UP000192578">
    <property type="component" value="Unassembled WGS sequence"/>
</dbReference>
<evidence type="ECO:0000256" key="2">
    <source>
        <dbReference type="ARBA" id="ARBA00022448"/>
    </source>
</evidence>
<dbReference type="FunFam" id="1.20.1560.10:FF:000004">
    <property type="entry name" value="ATP-binding cassette sub-family B member 7"/>
    <property type="match status" value="1"/>
</dbReference>
<feature type="compositionally biased region" description="Low complexity" evidence="11">
    <location>
        <begin position="63"/>
        <end position="78"/>
    </location>
</feature>
<feature type="transmembrane region" description="Helical" evidence="12">
    <location>
        <begin position="271"/>
        <end position="298"/>
    </location>
</feature>
<dbReference type="SUPFAM" id="SSF90123">
    <property type="entry name" value="ABC transporter transmembrane region"/>
    <property type="match status" value="1"/>
</dbReference>
<gene>
    <name evidence="15" type="ORF">BV898_02286</name>
</gene>
<dbReference type="GO" id="GO:0140359">
    <property type="term" value="F:ABC-type transporter activity"/>
    <property type="evidence" value="ECO:0007669"/>
    <property type="project" value="InterPro"/>
</dbReference>
<evidence type="ECO:0000256" key="11">
    <source>
        <dbReference type="SAM" id="MobiDB-lite"/>
    </source>
</evidence>
<evidence type="ECO:0000313" key="15">
    <source>
        <dbReference type="EMBL" id="OQV23939.1"/>
    </source>
</evidence>
<feature type="transmembrane region" description="Helical" evidence="12">
    <location>
        <begin position="149"/>
        <end position="170"/>
    </location>
</feature>
<dbReference type="SUPFAM" id="SSF52540">
    <property type="entry name" value="P-loop containing nucleoside triphosphate hydrolases"/>
    <property type="match status" value="1"/>
</dbReference>
<keyword evidence="7 12" id="KW-0472">Membrane</keyword>
<feature type="transmembrane region" description="Helical" evidence="12">
    <location>
        <begin position="196"/>
        <end position="217"/>
    </location>
</feature>
<dbReference type="GO" id="GO:0006879">
    <property type="term" value="P:intracellular iron ion homeostasis"/>
    <property type="evidence" value="ECO:0007669"/>
    <property type="project" value="TreeGrafter"/>
</dbReference>
<feature type="transmembrane region" description="Helical" evidence="12">
    <location>
        <begin position="394"/>
        <end position="416"/>
    </location>
</feature>
<dbReference type="InterPro" id="IPR036640">
    <property type="entry name" value="ABC1_TM_sf"/>
</dbReference>
<feature type="transmembrane region" description="Helical" evidence="12">
    <location>
        <begin position="304"/>
        <end position="323"/>
    </location>
</feature>
<keyword evidence="16" id="KW-1185">Reference proteome</keyword>
<dbReference type="InterPro" id="IPR027417">
    <property type="entry name" value="P-loop_NTPase"/>
</dbReference>
<dbReference type="EMBL" id="MTYJ01000009">
    <property type="protein sequence ID" value="OQV23939.1"/>
    <property type="molecule type" value="Genomic_DNA"/>
</dbReference>
<dbReference type="PROSITE" id="PS00211">
    <property type="entry name" value="ABC_TRANSPORTER_1"/>
    <property type="match status" value="1"/>
</dbReference>
<dbReference type="GO" id="GO:0016887">
    <property type="term" value="F:ATP hydrolysis activity"/>
    <property type="evidence" value="ECO:0007669"/>
    <property type="project" value="InterPro"/>
</dbReference>
<evidence type="ECO:0000256" key="7">
    <source>
        <dbReference type="ARBA" id="ARBA00023136"/>
    </source>
</evidence>
<organism evidence="15 16">
    <name type="scientific">Hypsibius exemplaris</name>
    <name type="common">Freshwater tardigrade</name>
    <dbReference type="NCBI Taxonomy" id="2072580"/>
    <lineage>
        <taxon>Eukaryota</taxon>
        <taxon>Metazoa</taxon>
        <taxon>Ecdysozoa</taxon>
        <taxon>Tardigrada</taxon>
        <taxon>Eutardigrada</taxon>
        <taxon>Parachela</taxon>
        <taxon>Hypsibioidea</taxon>
        <taxon>Hypsibiidae</taxon>
        <taxon>Hypsibius</taxon>
    </lineage>
</organism>
<dbReference type="Pfam" id="PF00005">
    <property type="entry name" value="ABC_tran"/>
    <property type="match status" value="1"/>
</dbReference>
<dbReference type="InterPro" id="IPR003593">
    <property type="entry name" value="AAA+_ATPase"/>
</dbReference>
<evidence type="ECO:0000256" key="1">
    <source>
        <dbReference type="ARBA" id="ARBA00004448"/>
    </source>
</evidence>
<keyword evidence="4" id="KW-0547">Nucleotide-binding</keyword>
<sequence>MRLLLLSVRPKSLGILFSRWNPCSSHVQKGSFSPAGNFSSRGSSLPHIWLRTSSTVLKHDHTSPSPRTSSTATKTSPSSPELYYLRAFSTTSLLGAKLTAKKLQHGGHAPPPESDLDIKISKKTTGWDIVKKMMSYAWPADSNAMKARVAFAMVLLLGSKLVNIYVPFIFKYGVDYLNEHTGDLLTVTSANPGQNVATYATVLFLGYGAARCTAALFSEMRNAVFAKVAQSSIRKIAVSTFQHLHSLDMRFHLGRQTGGLSKAIDRGTRGINFVLSALVFNVFPTILEVGLVAGVMYYQFGLPYAAVTLACIGTYSTFTLLLTQWRTKFRVEMNKADNEAGSKAIDSLINYETVKYFNNEKHEADRYNEVLIKFEKSSLQTTTSLASLNFGQNLIFSAALSAVMIMASQGILHGTLTVGDLVMVNGLLMQLSLPLNFLGTVYREIRQSLIDMQTMFDLMNVNAGIADKPDAVKLMITPSTSTVTFEDVKFEYVAGYPILNGLSFHVPAGKKVAIVGGSGSGKSTIIRLLYRFFDPMDGRILVGGQDVTEVTLRSLREAIGVVPQDSVLFHSSIYYNILYGRLSAQPEEVYDAARMAELHQSIERWPQQYDTEVGERGLKLSGGEKQRVAIARAIMKNPLILCFDEATSSLDTITEQKIMKALARATENRTSICIAHRLSTVIDADEILVLEHGRVVERGTHHSLLRRPSSLYTQLWHEQHSMPPDVSLANDPTSKPLS</sequence>
<keyword evidence="3 12" id="KW-0812">Transmembrane</keyword>
<accession>A0A1W0X8S6</accession>
<comment type="catalytic activity">
    <reaction evidence="10">
        <text>(glutathione)4[2Fe(III)-2S] cluster(in) + ATP + H2O = (glutathione)4[2Fe(III)-2S] cluster(out) + ADP + phosphate + H(+)</text>
        <dbReference type="Rhea" id="RHEA:67028"/>
        <dbReference type="ChEBI" id="CHEBI:15377"/>
        <dbReference type="ChEBI" id="CHEBI:15378"/>
        <dbReference type="ChEBI" id="CHEBI:30616"/>
        <dbReference type="ChEBI" id="CHEBI:43474"/>
        <dbReference type="ChEBI" id="CHEBI:167627"/>
        <dbReference type="ChEBI" id="CHEBI:456216"/>
    </reaction>
    <physiologicalReaction direction="left-to-right" evidence="10">
        <dbReference type="Rhea" id="RHEA:67029"/>
    </physiologicalReaction>
</comment>
<evidence type="ECO:0000256" key="12">
    <source>
        <dbReference type="SAM" id="Phobius"/>
    </source>
</evidence>
<dbReference type="SMART" id="SM00382">
    <property type="entry name" value="AAA"/>
    <property type="match status" value="1"/>
</dbReference>
<name>A0A1W0X8S6_HYPEX</name>
<evidence type="ECO:0000313" key="16">
    <source>
        <dbReference type="Proteomes" id="UP000192578"/>
    </source>
</evidence>
<evidence type="ECO:0000256" key="4">
    <source>
        <dbReference type="ARBA" id="ARBA00022741"/>
    </source>
</evidence>
<dbReference type="Gene3D" id="3.40.50.300">
    <property type="entry name" value="P-loop containing nucleotide triphosphate hydrolases"/>
    <property type="match status" value="1"/>
</dbReference>
<dbReference type="GO" id="GO:0005743">
    <property type="term" value="C:mitochondrial inner membrane"/>
    <property type="evidence" value="ECO:0007669"/>
    <property type="project" value="UniProtKB-SubCell"/>
</dbReference>
<comment type="caution">
    <text evidence="15">The sequence shown here is derived from an EMBL/GenBank/DDBJ whole genome shotgun (WGS) entry which is preliminary data.</text>
</comment>
<dbReference type="InterPro" id="IPR011527">
    <property type="entry name" value="ABC1_TM_dom"/>
</dbReference>
<dbReference type="PANTHER" id="PTHR24221">
    <property type="entry name" value="ATP-BINDING CASSETTE SUB-FAMILY B"/>
    <property type="match status" value="1"/>
</dbReference>
<feature type="region of interest" description="Disordered" evidence="11">
    <location>
        <begin position="56"/>
        <end position="78"/>
    </location>
</feature>
<dbReference type="PROSITE" id="PS50929">
    <property type="entry name" value="ABC_TM1F"/>
    <property type="match status" value="1"/>
</dbReference>
<dbReference type="Gene3D" id="1.20.1560.10">
    <property type="entry name" value="ABC transporter type 1, transmembrane domain"/>
    <property type="match status" value="1"/>
</dbReference>
<feature type="domain" description="ABC transporter" evidence="13">
    <location>
        <begin position="483"/>
        <end position="717"/>
    </location>
</feature>
<protein>
    <recommendedName>
        <fullName evidence="8">Iron-sulfur clusters transporter ABCB7, mitochondrial</fullName>
    </recommendedName>
    <alternativeName>
        <fullName evidence="9">ATP-binding cassette sub-family B member 7, mitochondrial</fullName>
    </alternativeName>
</protein>
<dbReference type="PANTHER" id="PTHR24221:SF402">
    <property type="entry name" value="IRON-SULFUR CLUSTERS TRANSPORTER ABCB7, MITOCHONDRIAL"/>
    <property type="match status" value="1"/>
</dbReference>
<evidence type="ECO:0000256" key="6">
    <source>
        <dbReference type="ARBA" id="ARBA00022989"/>
    </source>
</evidence>
<dbReference type="CDD" id="cd18582">
    <property type="entry name" value="ABC_6TM_ATM1_ABCB7"/>
    <property type="match status" value="1"/>
</dbReference>
<dbReference type="AlphaFoldDB" id="A0A1W0X8S6"/>
<evidence type="ECO:0000256" key="8">
    <source>
        <dbReference type="ARBA" id="ARBA00041016"/>
    </source>
</evidence>
<reference evidence="16" key="1">
    <citation type="submission" date="2017-01" db="EMBL/GenBank/DDBJ databases">
        <title>Comparative genomics of anhydrobiosis in the tardigrade Hypsibius dujardini.</title>
        <authorList>
            <person name="Yoshida Y."/>
            <person name="Koutsovoulos G."/>
            <person name="Laetsch D."/>
            <person name="Stevens L."/>
            <person name="Kumar S."/>
            <person name="Horikawa D."/>
            <person name="Ishino K."/>
            <person name="Komine S."/>
            <person name="Tomita M."/>
            <person name="Blaxter M."/>
            <person name="Arakawa K."/>
        </authorList>
    </citation>
    <scope>NUCLEOTIDE SEQUENCE [LARGE SCALE GENOMIC DNA]</scope>
    <source>
        <strain evidence="16">Z151</strain>
    </source>
</reference>
<evidence type="ECO:0000259" key="14">
    <source>
        <dbReference type="PROSITE" id="PS50929"/>
    </source>
</evidence>
<dbReference type="Pfam" id="PF00664">
    <property type="entry name" value="ABC_membrane"/>
    <property type="match status" value="1"/>
</dbReference>
<proteinExistence type="predicted"/>
<dbReference type="CDD" id="cd03253">
    <property type="entry name" value="ABCC_ATM1_transporter"/>
    <property type="match status" value="1"/>
</dbReference>
<dbReference type="InterPro" id="IPR017871">
    <property type="entry name" value="ABC_transporter-like_CS"/>
</dbReference>
<dbReference type="OrthoDB" id="6500128at2759"/>
<evidence type="ECO:0000256" key="3">
    <source>
        <dbReference type="ARBA" id="ARBA00022692"/>
    </source>
</evidence>
<keyword evidence="2" id="KW-0813">Transport</keyword>
<keyword evidence="6 12" id="KW-1133">Transmembrane helix</keyword>
<dbReference type="InterPro" id="IPR039421">
    <property type="entry name" value="Type_1_exporter"/>
</dbReference>
<evidence type="ECO:0000259" key="13">
    <source>
        <dbReference type="PROSITE" id="PS50893"/>
    </source>
</evidence>
<dbReference type="GO" id="GO:0005524">
    <property type="term" value="F:ATP binding"/>
    <property type="evidence" value="ECO:0007669"/>
    <property type="project" value="UniProtKB-KW"/>
</dbReference>
<evidence type="ECO:0000256" key="5">
    <source>
        <dbReference type="ARBA" id="ARBA00022840"/>
    </source>
</evidence>
<evidence type="ECO:0000256" key="9">
    <source>
        <dbReference type="ARBA" id="ARBA00042945"/>
    </source>
</evidence>
<dbReference type="PROSITE" id="PS50893">
    <property type="entry name" value="ABC_TRANSPORTER_2"/>
    <property type="match status" value="1"/>
</dbReference>
<dbReference type="FunFam" id="3.40.50.300:FF:000186">
    <property type="entry name" value="ATP-binding cassette sub-family B member 7, mitochondrial"/>
    <property type="match status" value="1"/>
</dbReference>
<dbReference type="InterPro" id="IPR003439">
    <property type="entry name" value="ABC_transporter-like_ATP-bd"/>
</dbReference>
<feature type="domain" description="ABC transmembrane type-1" evidence="14">
    <location>
        <begin position="150"/>
        <end position="447"/>
    </location>
</feature>